<dbReference type="InterPro" id="IPR008780">
    <property type="entry name" value="Plasmodium_Vir"/>
</dbReference>
<dbReference type="Pfam" id="PF05795">
    <property type="entry name" value="Plasmodium_Vir"/>
    <property type="match status" value="1"/>
</dbReference>
<evidence type="ECO:0000313" key="1">
    <source>
        <dbReference type="EMBL" id="CAG9474538.1"/>
    </source>
</evidence>
<gene>
    <name evidence="1" type="ORF">PVW1_100010500</name>
</gene>
<dbReference type="Proteomes" id="UP000779233">
    <property type="component" value="Unassembled WGS sequence"/>
</dbReference>
<dbReference type="AlphaFoldDB" id="A0A8S4H5V1"/>
<name>A0A8S4H5V1_PLAVI</name>
<dbReference type="EMBL" id="CAJZCX010000005">
    <property type="protein sequence ID" value="CAG9474538.1"/>
    <property type="molecule type" value="Genomic_DNA"/>
</dbReference>
<reference evidence="1" key="1">
    <citation type="submission" date="2021-09" db="EMBL/GenBank/DDBJ databases">
        <authorList>
            <consortium name="Pathogen Informatics"/>
        </authorList>
    </citation>
    <scope>NUCLEOTIDE SEQUENCE</scope>
    <source>
        <strain evidence="1">PvW1</strain>
    </source>
</reference>
<proteinExistence type="predicted"/>
<accession>A0A8S4H5V1</accession>
<dbReference type="VEuPathDB" id="PlasmoDB:PVPAM_000034000"/>
<sequence>MTDDILDIAKWKNNYPFLKNVSDIYDKYNSNEYDNEYKNTYDGLCYTIIDKVVYGDAKKHKDICMKLMRNLKYFSLNSKDYKISNERCNILFHWLYGFLKEDKITYDIIDKCFENYDDYSSIKKNTKMKCLYFKDDKFIEPTKITLLDIFNDNIDIIKDTLKDVNVSISNLARKYVCECVKIYKYMNDKYCDNGEGKNKNYKSTCLKLNQFKSIYNIFHSNLGELNTSVASVDDLDNEFSVKCPSAQPNMALTPEKAKNREATLGMGTIPAAGDYDAPLVEELRAPPEIVDSSMKKNITTTIGTLAGASSVLALLYRFTPAGRFVNPRLRRMGGRTNNNFYSDRESELLFDEFAQGNINTYNIGYDAA</sequence>
<protein>
    <submittedName>
        <fullName evidence="1">(malaria parasite P. vivax) hypothetical protein</fullName>
    </submittedName>
</protein>
<comment type="caution">
    <text evidence="1">The sequence shown here is derived from an EMBL/GenBank/DDBJ whole genome shotgun (WGS) entry which is preliminary data.</text>
</comment>
<organism evidence="1 2">
    <name type="scientific">Plasmodium vivax</name>
    <name type="common">malaria parasite P. vivax</name>
    <dbReference type="NCBI Taxonomy" id="5855"/>
    <lineage>
        <taxon>Eukaryota</taxon>
        <taxon>Sar</taxon>
        <taxon>Alveolata</taxon>
        <taxon>Apicomplexa</taxon>
        <taxon>Aconoidasida</taxon>
        <taxon>Haemosporida</taxon>
        <taxon>Plasmodiidae</taxon>
        <taxon>Plasmodium</taxon>
        <taxon>Plasmodium (Plasmodium)</taxon>
    </lineage>
</organism>
<evidence type="ECO:0000313" key="2">
    <source>
        <dbReference type="Proteomes" id="UP000779233"/>
    </source>
</evidence>